<dbReference type="EMBL" id="NBNE01000188">
    <property type="protein sequence ID" value="OWZ21793.1"/>
    <property type="molecule type" value="Genomic_DNA"/>
</dbReference>
<proteinExistence type="predicted"/>
<accession>A0A225WW16</accession>
<gene>
    <name evidence="1" type="ORF">PHMEG_0003596</name>
</gene>
<comment type="caution">
    <text evidence="1">The sequence shown here is derived from an EMBL/GenBank/DDBJ whole genome shotgun (WGS) entry which is preliminary data.</text>
</comment>
<evidence type="ECO:0000313" key="2">
    <source>
        <dbReference type="Proteomes" id="UP000198211"/>
    </source>
</evidence>
<name>A0A225WW16_9STRA</name>
<organism evidence="1 2">
    <name type="scientific">Phytophthora megakarya</name>
    <dbReference type="NCBI Taxonomy" id="4795"/>
    <lineage>
        <taxon>Eukaryota</taxon>
        <taxon>Sar</taxon>
        <taxon>Stramenopiles</taxon>
        <taxon>Oomycota</taxon>
        <taxon>Peronosporomycetes</taxon>
        <taxon>Peronosporales</taxon>
        <taxon>Peronosporaceae</taxon>
        <taxon>Phytophthora</taxon>
    </lineage>
</organism>
<reference evidence="2" key="1">
    <citation type="submission" date="2017-03" db="EMBL/GenBank/DDBJ databases">
        <title>Phytopthora megakarya and P. palmivora, two closely related causual agents of cacao black pod achieved similar genome size and gene model numbers by different mechanisms.</title>
        <authorList>
            <person name="Ali S."/>
            <person name="Shao J."/>
            <person name="Larry D.J."/>
            <person name="Kronmiller B."/>
            <person name="Shen D."/>
            <person name="Strem M.D."/>
            <person name="Melnick R.L."/>
            <person name="Guiltinan M.J."/>
            <person name="Tyler B.M."/>
            <person name="Meinhardt L.W."/>
            <person name="Bailey B.A."/>
        </authorList>
    </citation>
    <scope>NUCLEOTIDE SEQUENCE [LARGE SCALE GENOMIC DNA]</scope>
    <source>
        <strain evidence="2">zdho120</strain>
    </source>
</reference>
<keyword evidence="2" id="KW-1185">Reference proteome</keyword>
<evidence type="ECO:0000313" key="1">
    <source>
        <dbReference type="EMBL" id="OWZ21793.1"/>
    </source>
</evidence>
<sequence length="126" mass="14838">MDEMIQDIIMRMAYQHWFEGGKTTADVRLIMSLPAKGEAVNAPNWGKYLKYLEFLKEKEVQAANAAKVEAIKWRLTYKGWYLEGKTDKQVREKLGLPTTRDAPEFDAWGKYLDYLKYIEEYSQKFV</sequence>
<dbReference type="Proteomes" id="UP000198211">
    <property type="component" value="Unassembled WGS sequence"/>
</dbReference>
<dbReference type="AlphaFoldDB" id="A0A225WW16"/>
<dbReference type="OrthoDB" id="120974at2759"/>
<protein>
    <submittedName>
        <fullName evidence="1">RxLR effector protein</fullName>
    </submittedName>
</protein>